<gene>
    <name evidence="1" type="ORF">IFR04_013752</name>
</gene>
<protein>
    <submittedName>
        <fullName evidence="1">Uncharacterized protein</fullName>
    </submittedName>
</protein>
<evidence type="ECO:0000313" key="2">
    <source>
        <dbReference type="Proteomes" id="UP000664132"/>
    </source>
</evidence>
<dbReference type="EMBL" id="JAFJYH010000333">
    <property type="protein sequence ID" value="KAG4413100.1"/>
    <property type="molecule type" value="Genomic_DNA"/>
</dbReference>
<name>A0A8H7T1Y8_9HELO</name>
<dbReference type="AlphaFoldDB" id="A0A8H7T1Y8"/>
<organism evidence="1 2">
    <name type="scientific">Cadophora malorum</name>
    <dbReference type="NCBI Taxonomy" id="108018"/>
    <lineage>
        <taxon>Eukaryota</taxon>
        <taxon>Fungi</taxon>
        <taxon>Dikarya</taxon>
        <taxon>Ascomycota</taxon>
        <taxon>Pezizomycotina</taxon>
        <taxon>Leotiomycetes</taxon>
        <taxon>Helotiales</taxon>
        <taxon>Ploettnerulaceae</taxon>
        <taxon>Cadophora</taxon>
    </lineage>
</organism>
<proteinExistence type="predicted"/>
<accession>A0A8H7T1Y8</accession>
<keyword evidence="2" id="KW-1185">Reference proteome</keyword>
<dbReference type="OrthoDB" id="5945798at2759"/>
<dbReference type="Proteomes" id="UP000664132">
    <property type="component" value="Unassembled WGS sequence"/>
</dbReference>
<evidence type="ECO:0000313" key="1">
    <source>
        <dbReference type="EMBL" id="KAG4413100.1"/>
    </source>
</evidence>
<comment type="caution">
    <text evidence="1">The sequence shown here is derived from an EMBL/GenBank/DDBJ whole genome shotgun (WGS) entry which is preliminary data.</text>
</comment>
<reference evidence="1" key="1">
    <citation type="submission" date="2021-02" db="EMBL/GenBank/DDBJ databases">
        <title>Genome sequence Cadophora malorum strain M34.</title>
        <authorList>
            <person name="Stefanovic E."/>
            <person name="Vu D."/>
            <person name="Scully C."/>
            <person name="Dijksterhuis J."/>
            <person name="Roader J."/>
            <person name="Houbraken J."/>
        </authorList>
    </citation>
    <scope>NUCLEOTIDE SEQUENCE</scope>
    <source>
        <strain evidence="1">M34</strain>
    </source>
</reference>
<sequence>MFTIAFDLQPPGSPYHFFGSRWALAIMNPFLQATQPGVGAQYWGSVRLTSPETLALVTMLDQIWLQLLEVCVTDLGRFYGLEAPIFEVARLNLKAKRKGKMIMKDAPTTDPEGSGTKRGSLLVINVNRLWEWAGLPCRSWEEITG</sequence>